<protein>
    <submittedName>
        <fullName evidence="2">Uncharacterized protein</fullName>
    </submittedName>
</protein>
<proteinExistence type="predicted"/>
<gene>
    <name evidence="2" type="ORF">MEUPH1_LOCUS20789</name>
</gene>
<evidence type="ECO:0000313" key="2">
    <source>
        <dbReference type="EMBL" id="CAI6366173.1"/>
    </source>
</evidence>
<feature type="compositionally biased region" description="Basic and acidic residues" evidence="1">
    <location>
        <begin position="15"/>
        <end position="30"/>
    </location>
</feature>
<reference evidence="2 3" key="1">
    <citation type="submission" date="2023-01" db="EMBL/GenBank/DDBJ databases">
        <authorList>
            <person name="Whitehead M."/>
        </authorList>
    </citation>
    <scope>NUCLEOTIDE SEQUENCE [LARGE SCALE GENOMIC DNA]</scope>
</reference>
<comment type="caution">
    <text evidence="2">The sequence shown here is derived from an EMBL/GenBank/DDBJ whole genome shotgun (WGS) entry which is preliminary data.</text>
</comment>
<sequence length="130" mass="13991">MVSFRPSVEPMPMDASDRTDTASDHDRSGDASRCWLCADAHIVGLWFAEPMAIAAAEGEPGTPSDRRLGDSAPADMGDNVCGWPRHEPLRDTGCRRPLPTAPPPPAHPPSLLSLPLLQTAVVTYFRRGSC</sequence>
<feature type="compositionally biased region" description="Basic and acidic residues" evidence="1">
    <location>
        <begin position="84"/>
        <end position="94"/>
    </location>
</feature>
<name>A0AAV0XD74_9HEMI</name>
<dbReference type="AlphaFoldDB" id="A0AAV0XD74"/>
<feature type="region of interest" description="Disordered" evidence="1">
    <location>
        <begin position="56"/>
        <end position="111"/>
    </location>
</feature>
<dbReference type="EMBL" id="CARXXK010000004">
    <property type="protein sequence ID" value="CAI6366173.1"/>
    <property type="molecule type" value="Genomic_DNA"/>
</dbReference>
<evidence type="ECO:0000256" key="1">
    <source>
        <dbReference type="SAM" id="MobiDB-lite"/>
    </source>
</evidence>
<organism evidence="2 3">
    <name type="scientific">Macrosiphum euphorbiae</name>
    <name type="common">potato aphid</name>
    <dbReference type="NCBI Taxonomy" id="13131"/>
    <lineage>
        <taxon>Eukaryota</taxon>
        <taxon>Metazoa</taxon>
        <taxon>Ecdysozoa</taxon>
        <taxon>Arthropoda</taxon>
        <taxon>Hexapoda</taxon>
        <taxon>Insecta</taxon>
        <taxon>Pterygota</taxon>
        <taxon>Neoptera</taxon>
        <taxon>Paraneoptera</taxon>
        <taxon>Hemiptera</taxon>
        <taxon>Sternorrhyncha</taxon>
        <taxon>Aphidomorpha</taxon>
        <taxon>Aphidoidea</taxon>
        <taxon>Aphididae</taxon>
        <taxon>Macrosiphini</taxon>
        <taxon>Macrosiphum</taxon>
    </lineage>
</organism>
<evidence type="ECO:0000313" key="3">
    <source>
        <dbReference type="Proteomes" id="UP001160148"/>
    </source>
</evidence>
<feature type="compositionally biased region" description="Pro residues" evidence="1">
    <location>
        <begin position="99"/>
        <end position="108"/>
    </location>
</feature>
<feature type="region of interest" description="Disordered" evidence="1">
    <location>
        <begin position="1"/>
        <end position="30"/>
    </location>
</feature>
<dbReference type="Proteomes" id="UP001160148">
    <property type="component" value="Unassembled WGS sequence"/>
</dbReference>
<keyword evidence="3" id="KW-1185">Reference proteome</keyword>
<accession>A0AAV0XD74</accession>